<sequence>MRKFLSLVVLLFAAIFALSPEWRLRGVAYWHIALFHLQPLPQANTLPNPVPKHRFIDTWGAPRGGGRKHEGVDIFAKRGTPVVSNIDGIVWKMENNRLGGTSVWLVGAGGAWHYYTHLDKYANIQPHQYVKRGTVIAYVGNTGNAKTTPPHLHYGIYVRGKAINPYPLLDKKS</sequence>
<evidence type="ECO:0000313" key="3">
    <source>
        <dbReference type="Proteomes" id="UP000219669"/>
    </source>
</evidence>
<dbReference type="InterPro" id="IPR050570">
    <property type="entry name" value="Cell_wall_metabolism_enzyme"/>
</dbReference>
<dbReference type="PANTHER" id="PTHR21666">
    <property type="entry name" value="PEPTIDASE-RELATED"/>
    <property type="match status" value="1"/>
</dbReference>
<reference evidence="2 3" key="1">
    <citation type="submission" date="2017-09" db="EMBL/GenBank/DDBJ databases">
        <authorList>
            <person name="Ehlers B."/>
            <person name="Leendertz F.H."/>
        </authorList>
    </citation>
    <scope>NUCLEOTIDE SEQUENCE [LARGE SCALE GENOMIC DNA]</scope>
    <source>
        <strain evidence="2 3">DSM 16848</strain>
    </source>
</reference>
<name>A0A286ECI4_9NEIS</name>
<evidence type="ECO:0000313" key="2">
    <source>
        <dbReference type="EMBL" id="SOD68603.1"/>
    </source>
</evidence>
<dbReference type="InterPro" id="IPR011055">
    <property type="entry name" value="Dup_hybrid_motif"/>
</dbReference>
<accession>A0A286ECI4</accession>
<dbReference type="Proteomes" id="UP000219669">
    <property type="component" value="Unassembled WGS sequence"/>
</dbReference>
<dbReference type="PANTHER" id="PTHR21666:SF268">
    <property type="entry name" value="PEPTIDASE M23 DOMAIN-CONTAINING PROTEIN"/>
    <property type="match status" value="1"/>
</dbReference>
<dbReference type="GO" id="GO:0004222">
    <property type="term" value="F:metalloendopeptidase activity"/>
    <property type="evidence" value="ECO:0007669"/>
    <property type="project" value="TreeGrafter"/>
</dbReference>
<dbReference type="AlphaFoldDB" id="A0A286ECI4"/>
<keyword evidence="3" id="KW-1185">Reference proteome</keyword>
<dbReference type="Gene3D" id="2.70.70.10">
    <property type="entry name" value="Glucose Permease (Domain IIA)"/>
    <property type="match status" value="1"/>
</dbReference>
<protein>
    <submittedName>
        <fullName evidence="2">Peptidase family M23</fullName>
    </submittedName>
</protein>
<organism evidence="2 3">
    <name type="scientific">Alysiella filiformis DSM 16848</name>
    <dbReference type="NCBI Taxonomy" id="1120981"/>
    <lineage>
        <taxon>Bacteria</taxon>
        <taxon>Pseudomonadati</taxon>
        <taxon>Pseudomonadota</taxon>
        <taxon>Betaproteobacteria</taxon>
        <taxon>Neisseriales</taxon>
        <taxon>Neisseriaceae</taxon>
        <taxon>Alysiella</taxon>
    </lineage>
</organism>
<evidence type="ECO:0000259" key="1">
    <source>
        <dbReference type="Pfam" id="PF01551"/>
    </source>
</evidence>
<gene>
    <name evidence="2" type="ORF">SAMN02746062_01333</name>
</gene>
<proteinExistence type="predicted"/>
<dbReference type="CDD" id="cd12797">
    <property type="entry name" value="M23_peptidase"/>
    <property type="match status" value="1"/>
</dbReference>
<dbReference type="InterPro" id="IPR016047">
    <property type="entry name" value="M23ase_b-sheet_dom"/>
</dbReference>
<dbReference type="OrthoDB" id="9800107at2"/>
<feature type="domain" description="M23ase beta-sheet core" evidence="1">
    <location>
        <begin position="68"/>
        <end position="165"/>
    </location>
</feature>
<dbReference type="RefSeq" id="WP_097114367.1">
    <property type="nucleotide sequence ID" value="NZ_CP083931.1"/>
</dbReference>
<dbReference type="EMBL" id="OCNF01000009">
    <property type="protein sequence ID" value="SOD68603.1"/>
    <property type="molecule type" value="Genomic_DNA"/>
</dbReference>
<dbReference type="SUPFAM" id="SSF51261">
    <property type="entry name" value="Duplicated hybrid motif"/>
    <property type="match status" value="1"/>
</dbReference>
<dbReference type="Pfam" id="PF01551">
    <property type="entry name" value="Peptidase_M23"/>
    <property type="match status" value="1"/>
</dbReference>